<dbReference type="GO" id="GO:0006357">
    <property type="term" value="P:regulation of transcription by RNA polymerase II"/>
    <property type="evidence" value="ECO:0007669"/>
    <property type="project" value="InterPro"/>
</dbReference>
<evidence type="ECO:0000256" key="1">
    <source>
        <dbReference type="ARBA" id="ARBA00004123"/>
    </source>
</evidence>
<dbReference type="OrthoDB" id="5418434at2759"/>
<accession>E4V0B9</accession>
<dbReference type="Pfam" id="PF10280">
    <property type="entry name" value="Med11"/>
    <property type="match status" value="1"/>
</dbReference>
<gene>
    <name evidence="4" type="primary">MED11</name>
    <name evidence="6" type="ORF">MGYG_06054</name>
</gene>
<comment type="function">
    <text evidence="4">Component of the Mediator complex, a coactivator involved in the regulated transcription of nearly all RNA polymerase II-dependent genes. Mediator functions as a bridge to convey information from gene-specific regulatory proteins to the basal RNA polymerase II transcription machinery. Mediator is recruited to promoters by direct interactions with regulatory proteins and serves as a scaffold for the assembly of a functional pre-initiation complex with RNA polymerase II and the general transcription factors.</text>
</comment>
<reference evidence="7" key="1">
    <citation type="journal article" date="2012" name="MBio">
        <title>Comparative genome analysis of Trichophyton rubrum and related dermatophytes reveals candidate genes involved in infection.</title>
        <authorList>
            <person name="Martinez D.A."/>
            <person name="Oliver B.G."/>
            <person name="Graeser Y."/>
            <person name="Goldberg J.M."/>
            <person name="Li W."/>
            <person name="Martinez-Rossi N.M."/>
            <person name="Monod M."/>
            <person name="Shelest E."/>
            <person name="Barton R.C."/>
            <person name="Birch E."/>
            <person name="Brakhage A.A."/>
            <person name="Chen Z."/>
            <person name="Gurr S.J."/>
            <person name="Heiman D."/>
            <person name="Heitman J."/>
            <person name="Kosti I."/>
            <person name="Rossi A."/>
            <person name="Saif S."/>
            <person name="Samalova M."/>
            <person name="Saunders C.W."/>
            <person name="Shea T."/>
            <person name="Summerbell R.C."/>
            <person name="Xu J."/>
            <person name="Young S."/>
            <person name="Zeng Q."/>
            <person name="Birren B.W."/>
            <person name="Cuomo C.A."/>
            <person name="White T.C."/>
        </authorList>
    </citation>
    <scope>NUCLEOTIDE SEQUENCE [LARGE SCALE GENOMIC DNA]</scope>
    <source>
        <strain evidence="7">ATCC MYA-4604 / CBS 118893</strain>
    </source>
</reference>
<dbReference type="GO" id="GO:0016592">
    <property type="term" value="C:mediator complex"/>
    <property type="evidence" value="ECO:0007669"/>
    <property type="project" value="InterPro"/>
</dbReference>
<evidence type="ECO:0000256" key="4">
    <source>
        <dbReference type="RuleBase" id="RU364147"/>
    </source>
</evidence>
<dbReference type="VEuPathDB" id="FungiDB:MGYG_06054"/>
<dbReference type="HOGENOM" id="CLU_094325_1_0_1"/>
<dbReference type="OMA" id="HSIDVRM"/>
<feature type="region of interest" description="Disordered" evidence="5">
    <location>
        <begin position="178"/>
        <end position="204"/>
    </location>
</feature>
<evidence type="ECO:0000313" key="7">
    <source>
        <dbReference type="Proteomes" id="UP000002669"/>
    </source>
</evidence>
<dbReference type="GO" id="GO:0003712">
    <property type="term" value="F:transcription coregulator activity"/>
    <property type="evidence" value="ECO:0007669"/>
    <property type="project" value="InterPro"/>
</dbReference>
<comment type="similarity">
    <text evidence="2 4">Belongs to the Mediator complex subunit 11 family.</text>
</comment>
<dbReference type="GeneID" id="10026762"/>
<dbReference type="eggNOG" id="ENOG502S9BX">
    <property type="taxonomic scope" value="Eukaryota"/>
</dbReference>
<evidence type="ECO:0000256" key="2">
    <source>
        <dbReference type="ARBA" id="ARBA00008186"/>
    </source>
</evidence>
<evidence type="ECO:0000313" key="6">
    <source>
        <dbReference type="EMBL" id="EFR03056.1"/>
    </source>
</evidence>
<feature type="compositionally biased region" description="Basic and acidic residues" evidence="5">
    <location>
        <begin position="195"/>
        <end position="204"/>
    </location>
</feature>
<protein>
    <recommendedName>
        <fullName evidence="4">Mediator of RNA polymerase II transcription subunit 11</fullName>
    </recommendedName>
    <alternativeName>
        <fullName evidence="4">Mediator complex subunit 11</fullName>
    </alternativeName>
</protein>
<dbReference type="PANTHER" id="PTHR22890">
    <property type="entry name" value="MEDIATOR OF RNA POLYMERASE II TRANSCRIPTION SUBUNIT 11"/>
    <property type="match status" value="1"/>
</dbReference>
<keyword evidence="7" id="KW-1185">Reference proteome</keyword>
<proteinExistence type="inferred from homology"/>
<organism evidence="7">
    <name type="scientific">Arthroderma gypseum (strain ATCC MYA-4604 / CBS 118893)</name>
    <name type="common">Microsporum gypseum</name>
    <dbReference type="NCBI Taxonomy" id="535722"/>
    <lineage>
        <taxon>Eukaryota</taxon>
        <taxon>Fungi</taxon>
        <taxon>Dikarya</taxon>
        <taxon>Ascomycota</taxon>
        <taxon>Pezizomycotina</taxon>
        <taxon>Eurotiomycetes</taxon>
        <taxon>Eurotiomycetidae</taxon>
        <taxon>Onygenales</taxon>
        <taxon>Arthrodermataceae</taxon>
        <taxon>Nannizzia</taxon>
    </lineage>
</organism>
<dbReference type="EMBL" id="DS989826">
    <property type="protein sequence ID" value="EFR03056.1"/>
    <property type="molecule type" value="Genomic_DNA"/>
</dbReference>
<comment type="subunit">
    <text evidence="4">Component of the Mediator complex.</text>
</comment>
<dbReference type="InParanoid" id="E4V0B9"/>
<name>E4V0B9_ARTGP</name>
<dbReference type="Gene3D" id="1.10.287.3490">
    <property type="match status" value="1"/>
</dbReference>
<dbReference type="Proteomes" id="UP000002669">
    <property type="component" value="Unassembled WGS sequence"/>
</dbReference>
<evidence type="ECO:0000256" key="5">
    <source>
        <dbReference type="SAM" id="MobiDB-lite"/>
    </source>
</evidence>
<dbReference type="STRING" id="535722.E4V0B9"/>
<keyword evidence="4" id="KW-0805">Transcription regulation</keyword>
<sequence>MVKQGGQGISQSEAVKMASEKAVFSPADRIKELNEVDKDVAQILKSAGLAIQSLTNNASQAPEDLDTGSSVTVGTLDARKKAFKAACSQYFALVSSVDVKLRRQVYALEEASIIRAEPTISLKAGDSMVSGAGTVAQPTPGNVNPLETSWLNSRKDTVGKDKEAELWAEASRFMKSVASKGGNGCHNPSAAQADADGKQAMEVD</sequence>
<dbReference type="AlphaFoldDB" id="E4V0B9"/>
<evidence type="ECO:0000256" key="3">
    <source>
        <dbReference type="ARBA" id="ARBA00023242"/>
    </source>
</evidence>
<keyword evidence="4" id="KW-0010">Activator</keyword>
<comment type="subcellular location">
    <subcellularLocation>
        <location evidence="1 4">Nucleus</location>
    </subcellularLocation>
</comment>
<dbReference type="InterPro" id="IPR019404">
    <property type="entry name" value="Mediator_Med11"/>
</dbReference>
<keyword evidence="4" id="KW-0804">Transcription</keyword>
<keyword evidence="3 4" id="KW-0539">Nucleus</keyword>
<dbReference type="RefSeq" id="XP_003171510.1">
    <property type="nucleotide sequence ID" value="XM_003171462.1"/>
</dbReference>